<dbReference type="STRING" id="456481.LEPBI_II0051"/>
<dbReference type="NCBIfam" id="TIGR04452">
    <property type="entry name" value="Lepto_Lipo_YY_C"/>
    <property type="match status" value="1"/>
</dbReference>
<accession>B0STQ5</accession>
<sequence>MIFERIVCIVDQTIVKGFSMLKKMILGALAFSLTNCLVLNPLGANLDREKGSVAAGRITDAAIQADIVNGILLSGRGNLTLVTFLAADIAKIESEKYYVKSDIDQCVESINGIKGYALGALIPNLISCRDLKADGYLVGEPFPSI</sequence>
<reference evidence="1 2" key="1">
    <citation type="journal article" date="2008" name="PLoS ONE">
        <title>Genome sequence of the saprophyte Leptospira biflexa provides insights into the evolution of Leptospira and the pathogenesis of leptospirosis.</title>
        <authorList>
            <person name="Picardeau M."/>
            <person name="Bulach D.M."/>
            <person name="Bouchier C."/>
            <person name="Zuerner R.L."/>
            <person name="Zidane N."/>
            <person name="Wilson P.J."/>
            <person name="Creno S."/>
            <person name="Kuczek E.S."/>
            <person name="Bommezzadri S."/>
            <person name="Davis J.C."/>
            <person name="McGrath A."/>
            <person name="Johnson M.J."/>
            <person name="Boursaux-Eude C."/>
            <person name="Seemann T."/>
            <person name="Rouy Z."/>
            <person name="Coppel R.L."/>
            <person name="Rood J.I."/>
            <person name="Lajus A."/>
            <person name="Davies J.K."/>
            <person name="Medigue C."/>
            <person name="Adler B."/>
        </authorList>
    </citation>
    <scope>NUCLEOTIDE SEQUENCE [LARGE SCALE GENOMIC DNA]</scope>
    <source>
        <strain evidence="2">Patoc 1 / ATCC 23582 / Paris</strain>
    </source>
</reference>
<protein>
    <recommendedName>
        <fullName evidence="3">TIGR04452 family lipoprotein</fullName>
    </recommendedName>
</protein>
<name>B0STQ5_LEPBP</name>
<organism evidence="1 2">
    <name type="scientific">Leptospira biflexa serovar Patoc (strain Patoc 1 / ATCC 23582 / Paris)</name>
    <dbReference type="NCBI Taxonomy" id="456481"/>
    <lineage>
        <taxon>Bacteria</taxon>
        <taxon>Pseudomonadati</taxon>
        <taxon>Spirochaetota</taxon>
        <taxon>Spirochaetia</taxon>
        <taxon>Leptospirales</taxon>
        <taxon>Leptospiraceae</taxon>
        <taxon>Leptospira</taxon>
    </lineage>
</organism>
<dbReference type="AlphaFoldDB" id="B0STQ5"/>
<evidence type="ECO:0000313" key="1">
    <source>
        <dbReference type="EMBL" id="ABZ99589.1"/>
    </source>
</evidence>
<evidence type="ECO:0008006" key="3">
    <source>
        <dbReference type="Google" id="ProtNLM"/>
    </source>
</evidence>
<dbReference type="InterPro" id="IPR031030">
    <property type="entry name" value="Lepto_Lipo_YY_C"/>
</dbReference>
<gene>
    <name evidence="1" type="ordered locus">LEPBI_II0051</name>
</gene>
<evidence type="ECO:0000313" key="2">
    <source>
        <dbReference type="Proteomes" id="UP000001847"/>
    </source>
</evidence>
<keyword evidence="2" id="KW-1185">Reference proteome</keyword>
<dbReference type="KEGG" id="lbi:LEPBI_II0051"/>
<dbReference type="HOGENOM" id="CLU_1978753_0_0_12"/>
<dbReference type="Proteomes" id="UP000001847">
    <property type="component" value="Chromosome II"/>
</dbReference>
<dbReference type="EMBL" id="CP000787">
    <property type="protein sequence ID" value="ABZ99589.1"/>
    <property type="molecule type" value="Genomic_DNA"/>
</dbReference>
<proteinExistence type="predicted"/>